<name>A0A150LD89_9BACI</name>
<gene>
    <name evidence="1" type="ORF">B4102_2402</name>
</gene>
<comment type="caution">
    <text evidence="1">The sequence shown here is derived from an EMBL/GenBank/DDBJ whole genome shotgun (WGS) entry which is preliminary data.</text>
</comment>
<accession>A0A150LD89</accession>
<evidence type="ECO:0000313" key="2">
    <source>
        <dbReference type="Proteomes" id="UP000075666"/>
    </source>
</evidence>
<dbReference type="AlphaFoldDB" id="A0A150LD89"/>
<organism evidence="1 2">
    <name type="scientific">Heyndrickxia sporothermodurans</name>
    <dbReference type="NCBI Taxonomy" id="46224"/>
    <lineage>
        <taxon>Bacteria</taxon>
        <taxon>Bacillati</taxon>
        <taxon>Bacillota</taxon>
        <taxon>Bacilli</taxon>
        <taxon>Bacillales</taxon>
        <taxon>Bacillaceae</taxon>
        <taxon>Heyndrickxia</taxon>
    </lineage>
</organism>
<dbReference type="EMBL" id="LQYN01000019">
    <property type="protein sequence ID" value="KYD09989.1"/>
    <property type="molecule type" value="Genomic_DNA"/>
</dbReference>
<proteinExistence type="predicted"/>
<reference evidence="1 2" key="1">
    <citation type="submission" date="2016-01" db="EMBL/GenBank/DDBJ databases">
        <title>Genome Sequences of Twelve Sporeforming Bacillus Species Isolated from Foods.</title>
        <authorList>
            <person name="Berendsen E.M."/>
            <person name="Wells-Bennik M.H."/>
            <person name="Krawcyk A.O."/>
            <person name="De Jong A."/>
            <person name="Holsappel S."/>
            <person name="Eijlander R.T."/>
            <person name="Kuipers O.P."/>
        </authorList>
    </citation>
    <scope>NUCLEOTIDE SEQUENCE [LARGE SCALE GENOMIC DNA]</scope>
    <source>
        <strain evidence="1 2">B4102</strain>
    </source>
</reference>
<protein>
    <submittedName>
        <fullName evidence="1">Uncharacterized protein</fullName>
    </submittedName>
</protein>
<keyword evidence="2" id="KW-1185">Reference proteome</keyword>
<dbReference type="PATRIC" id="fig|46224.3.peg.1453"/>
<dbReference type="Proteomes" id="UP000075666">
    <property type="component" value="Unassembled WGS sequence"/>
</dbReference>
<evidence type="ECO:0000313" key="1">
    <source>
        <dbReference type="EMBL" id="KYD09989.1"/>
    </source>
</evidence>
<sequence>MVPVHFSDYLTKGIKNIFITSVKITMWGLKWERFWRGLQCDIKNGH</sequence>